<dbReference type="Proteomes" id="UP000052230">
    <property type="component" value="Unassembled WGS sequence"/>
</dbReference>
<evidence type="ECO:0000256" key="3">
    <source>
        <dbReference type="ARBA" id="ARBA00022679"/>
    </source>
</evidence>
<dbReference type="SUPFAM" id="SSF56112">
    <property type="entry name" value="Protein kinase-like (PK-like)"/>
    <property type="match status" value="1"/>
</dbReference>
<evidence type="ECO:0000259" key="9">
    <source>
        <dbReference type="Pfam" id="PF01163"/>
    </source>
</evidence>
<evidence type="ECO:0000256" key="1">
    <source>
        <dbReference type="ARBA" id="ARBA00012513"/>
    </source>
</evidence>
<dbReference type="KEGG" id="xcw:J162_04083"/>
<evidence type="ECO:0000256" key="6">
    <source>
        <dbReference type="ARBA" id="ARBA00022840"/>
    </source>
</evidence>
<dbReference type="InterPro" id="IPR011009">
    <property type="entry name" value="Kinase-like_dom_sf"/>
</dbReference>
<dbReference type="KEGG" id="xcu:J159_04078"/>
<dbReference type="PATRIC" id="fig|434928.28.peg.4253"/>
<evidence type="ECO:0000256" key="2">
    <source>
        <dbReference type="ARBA" id="ARBA00022527"/>
    </source>
</evidence>
<sequence length="218" mass="24584">MHYQPLDVSSLHLVTPVLLTQGTRLLEPDVYRTHVNGQPAVVKDYGRYRRTLLAPIARLMVRHEASMLRQLQGWRHAPALLGTLGGLALGMEFIPGDTLSASTVVGQEVFQQLQQALRRLHAFGITHNDLHGTNVVVSAGVPVLIDFTSAWRFPRWLRRGTLARQLQRSDVANFQKMRHRLAGIAPSVDESARSAEPRWIHVIRSGWKRLYPRLKGKA</sequence>
<dbReference type="KEGG" id="xcr:J163_04078"/>
<feature type="domain" description="RIO-type" evidence="9">
    <location>
        <begin position="55"/>
        <end position="150"/>
    </location>
</feature>
<dbReference type="AlphaFoldDB" id="A0A0U4YRM8"/>
<dbReference type="PANTHER" id="PTHR37171">
    <property type="entry name" value="SERINE/THREONINE-PROTEIN KINASE YRZF-RELATED"/>
    <property type="match status" value="1"/>
</dbReference>
<evidence type="ECO:0000313" key="11">
    <source>
        <dbReference type="Proteomes" id="UP000052230"/>
    </source>
</evidence>
<dbReference type="KEGG" id="xcm:J164_04079"/>
<name>A0A0U4YRM8_XANCI</name>
<keyword evidence="11" id="KW-1185">Reference proteome</keyword>
<keyword evidence="5" id="KW-0418">Kinase</keyword>
<dbReference type="Gene3D" id="1.10.510.10">
    <property type="entry name" value="Transferase(Phosphotransferase) domain 1"/>
    <property type="match status" value="1"/>
</dbReference>
<organism evidence="10 11">
    <name type="scientific">Xanthomonas citri pv. citri</name>
    <dbReference type="NCBI Taxonomy" id="611301"/>
    <lineage>
        <taxon>Bacteria</taxon>
        <taxon>Pseudomonadati</taxon>
        <taxon>Pseudomonadota</taxon>
        <taxon>Gammaproteobacteria</taxon>
        <taxon>Lysobacterales</taxon>
        <taxon>Lysobacteraceae</taxon>
        <taxon>Xanthomonas</taxon>
    </lineage>
</organism>
<dbReference type="KEGG" id="xcn:J169_04103"/>
<dbReference type="GO" id="GO:0004674">
    <property type="term" value="F:protein serine/threonine kinase activity"/>
    <property type="evidence" value="ECO:0007669"/>
    <property type="project" value="UniProtKB-KW"/>
</dbReference>
<evidence type="ECO:0000256" key="7">
    <source>
        <dbReference type="ARBA" id="ARBA00047899"/>
    </source>
</evidence>
<comment type="catalytic activity">
    <reaction evidence="8">
        <text>L-seryl-[protein] + ATP = O-phospho-L-seryl-[protein] + ADP + H(+)</text>
        <dbReference type="Rhea" id="RHEA:17989"/>
        <dbReference type="Rhea" id="RHEA-COMP:9863"/>
        <dbReference type="Rhea" id="RHEA-COMP:11604"/>
        <dbReference type="ChEBI" id="CHEBI:15378"/>
        <dbReference type="ChEBI" id="CHEBI:29999"/>
        <dbReference type="ChEBI" id="CHEBI:30616"/>
        <dbReference type="ChEBI" id="CHEBI:83421"/>
        <dbReference type="ChEBI" id="CHEBI:456216"/>
        <dbReference type="EC" id="2.7.11.1"/>
    </reaction>
</comment>
<keyword evidence="3" id="KW-0808">Transferase</keyword>
<dbReference type="GO" id="GO:0005524">
    <property type="term" value="F:ATP binding"/>
    <property type="evidence" value="ECO:0007669"/>
    <property type="project" value="UniProtKB-KW"/>
</dbReference>
<keyword evidence="2" id="KW-0723">Serine/threonine-protein kinase</keyword>
<keyword evidence="4" id="KW-0547">Nucleotide-binding</keyword>
<comment type="caution">
    <text evidence="10">The sequence shown here is derived from an EMBL/GenBank/DDBJ whole genome shotgun (WGS) entry which is preliminary data.</text>
</comment>
<comment type="catalytic activity">
    <reaction evidence="7">
        <text>L-threonyl-[protein] + ATP = O-phospho-L-threonyl-[protein] + ADP + H(+)</text>
        <dbReference type="Rhea" id="RHEA:46608"/>
        <dbReference type="Rhea" id="RHEA-COMP:11060"/>
        <dbReference type="Rhea" id="RHEA-COMP:11605"/>
        <dbReference type="ChEBI" id="CHEBI:15378"/>
        <dbReference type="ChEBI" id="CHEBI:30013"/>
        <dbReference type="ChEBI" id="CHEBI:30616"/>
        <dbReference type="ChEBI" id="CHEBI:61977"/>
        <dbReference type="ChEBI" id="CHEBI:456216"/>
        <dbReference type="EC" id="2.7.11.1"/>
    </reaction>
</comment>
<dbReference type="EMBL" id="CCXZ01000187">
    <property type="protein sequence ID" value="CEG18716.1"/>
    <property type="molecule type" value="Genomic_DNA"/>
</dbReference>
<dbReference type="InterPro" id="IPR018934">
    <property type="entry name" value="RIO_dom"/>
</dbReference>
<dbReference type="Pfam" id="PF01163">
    <property type="entry name" value="RIO1"/>
    <property type="match status" value="1"/>
</dbReference>
<evidence type="ECO:0000256" key="8">
    <source>
        <dbReference type="ARBA" id="ARBA00048679"/>
    </source>
</evidence>
<proteinExistence type="predicted"/>
<accession>A0A0U4YRM8</accession>
<dbReference type="KEGG" id="xcf:J172_04096"/>
<dbReference type="PANTHER" id="PTHR37171:SF1">
    <property type="entry name" value="SERINE_THREONINE-PROTEIN KINASE YRZF-RELATED"/>
    <property type="match status" value="1"/>
</dbReference>
<protein>
    <recommendedName>
        <fullName evidence="1">non-specific serine/threonine protein kinase</fullName>
        <ecNumber evidence="1">2.7.11.1</ecNumber>
    </recommendedName>
</protein>
<dbReference type="EC" id="2.7.11.1" evidence="1"/>
<keyword evidence="6" id="KW-0067">ATP-binding</keyword>
<gene>
    <name evidence="10" type="ORF">XAC3562_890034</name>
</gene>
<evidence type="ECO:0000256" key="4">
    <source>
        <dbReference type="ARBA" id="ARBA00022741"/>
    </source>
</evidence>
<reference evidence="10 11" key="1">
    <citation type="submission" date="2014-09" db="EMBL/GenBank/DDBJ databases">
        <authorList>
            <person name="Regsiter A."/>
        </authorList>
    </citation>
    <scope>NUCLEOTIDE SEQUENCE [LARGE SCALE GENOMIC DNA]</scope>
</reference>
<dbReference type="RefSeq" id="WP_015463693.1">
    <property type="nucleotide sequence ID" value="NZ_CAVLHM010000020.1"/>
</dbReference>
<dbReference type="InterPro" id="IPR052396">
    <property type="entry name" value="Meiotic_Drive_Suppr_Kinase"/>
</dbReference>
<dbReference type="GeneID" id="66912944"/>
<evidence type="ECO:0000256" key="5">
    <source>
        <dbReference type="ARBA" id="ARBA00022777"/>
    </source>
</evidence>
<evidence type="ECO:0000313" key="10">
    <source>
        <dbReference type="EMBL" id="CEG18716.1"/>
    </source>
</evidence>